<dbReference type="InterPro" id="IPR002145">
    <property type="entry name" value="CopG"/>
</dbReference>
<proteinExistence type="predicted"/>
<dbReference type="CDD" id="cd22233">
    <property type="entry name" value="RHH_CopAso-like"/>
    <property type="match status" value="1"/>
</dbReference>
<evidence type="ECO:0000313" key="3">
    <source>
        <dbReference type="Proteomes" id="UP000019140"/>
    </source>
</evidence>
<accession>W4LK13</accession>
<evidence type="ECO:0000313" key="2">
    <source>
        <dbReference type="EMBL" id="ETW98050.1"/>
    </source>
</evidence>
<protein>
    <recommendedName>
        <fullName evidence="1">Ribbon-helix-helix protein CopG domain-containing protein</fullName>
    </recommendedName>
</protein>
<feature type="domain" description="Ribbon-helix-helix protein CopG" evidence="1">
    <location>
        <begin position="8"/>
        <end position="44"/>
    </location>
</feature>
<name>W4LK13_9BACT</name>
<evidence type="ECO:0000259" key="1">
    <source>
        <dbReference type="Pfam" id="PF01402"/>
    </source>
</evidence>
<reference evidence="2 3" key="1">
    <citation type="journal article" date="2014" name="Nature">
        <title>An environmental bacterial taxon with a large and distinct metabolic repertoire.</title>
        <authorList>
            <person name="Wilson M.C."/>
            <person name="Mori T."/>
            <person name="Ruckert C."/>
            <person name="Uria A.R."/>
            <person name="Helf M.J."/>
            <person name="Takada K."/>
            <person name="Gernert C."/>
            <person name="Steffens U.A."/>
            <person name="Heycke N."/>
            <person name="Schmitt S."/>
            <person name="Rinke C."/>
            <person name="Helfrich E.J."/>
            <person name="Brachmann A.O."/>
            <person name="Gurgui C."/>
            <person name="Wakimoto T."/>
            <person name="Kracht M."/>
            <person name="Crusemann M."/>
            <person name="Hentschel U."/>
            <person name="Abe I."/>
            <person name="Matsunaga S."/>
            <person name="Kalinowski J."/>
            <person name="Takeyama H."/>
            <person name="Piel J."/>
        </authorList>
    </citation>
    <scope>NUCLEOTIDE SEQUENCE [LARGE SCALE GENOMIC DNA]</scope>
    <source>
        <strain evidence="3">TSY2</strain>
    </source>
</reference>
<dbReference type="HOGENOM" id="CLU_155311_3_1_7"/>
<gene>
    <name evidence="2" type="ORF">ETSY2_43445</name>
</gene>
<dbReference type="GO" id="GO:0006355">
    <property type="term" value="P:regulation of DNA-templated transcription"/>
    <property type="evidence" value="ECO:0007669"/>
    <property type="project" value="InterPro"/>
</dbReference>
<dbReference type="SUPFAM" id="SSF47598">
    <property type="entry name" value="Ribbon-helix-helix"/>
    <property type="match status" value="1"/>
</dbReference>
<sequence length="91" mass="10827">MGTTTMGVKLDEEIRERLKKLGERKQRSTHWLMKEAVLRYLETEERYEREKAEDMARWERFLDTGNAIPHEDAKQRFDALAERAAQKTQSS</sequence>
<dbReference type="InterPro" id="IPR010985">
    <property type="entry name" value="Ribbon_hlx_hlx"/>
</dbReference>
<dbReference type="Proteomes" id="UP000019140">
    <property type="component" value="Unassembled WGS sequence"/>
</dbReference>
<dbReference type="PATRIC" id="fig|1429439.4.peg.7265"/>
<dbReference type="EMBL" id="AZHX01001985">
    <property type="protein sequence ID" value="ETW98050.1"/>
    <property type="molecule type" value="Genomic_DNA"/>
</dbReference>
<dbReference type="Gene3D" id="1.10.1220.10">
    <property type="entry name" value="Met repressor-like"/>
    <property type="match status" value="1"/>
</dbReference>
<keyword evidence="3" id="KW-1185">Reference proteome</keyword>
<dbReference type="InterPro" id="IPR013321">
    <property type="entry name" value="Arc_rbn_hlx_hlx"/>
</dbReference>
<dbReference type="Pfam" id="PF01402">
    <property type="entry name" value="RHH_1"/>
    <property type="match status" value="1"/>
</dbReference>
<dbReference type="AlphaFoldDB" id="W4LK13"/>
<comment type="caution">
    <text evidence="2">The sequence shown here is derived from an EMBL/GenBank/DDBJ whole genome shotgun (WGS) entry which is preliminary data.</text>
</comment>
<organism evidence="2 3">
    <name type="scientific">Candidatus Entotheonella gemina</name>
    <dbReference type="NCBI Taxonomy" id="1429439"/>
    <lineage>
        <taxon>Bacteria</taxon>
        <taxon>Pseudomonadati</taxon>
        <taxon>Nitrospinota/Tectimicrobiota group</taxon>
        <taxon>Candidatus Tectimicrobiota</taxon>
        <taxon>Candidatus Entotheonellia</taxon>
        <taxon>Candidatus Entotheonellales</taxon>
        <taxon>Candidatus Entotheonellaceae</taxon>
        <taxon>Candidatus Entotheonella</taxon>
    </lineage>
</organism>